<evidence type="ECO:0000313" key="3">
    <source>
        <dbReference type="Proteomes" id="UP000000757"/>
    </source>
</evidence>
<dbReference type="AlphaFoldDB" id="A0QW45"/>
<dbReference type="OrthoDB" id="9914385at2"/>
<protein>
    <submittedName>
        <fullName evidence="2">Uncharacterized protein</fullName>
    </submittedName>
</protein>
<evidence type="ECO:0000313" key="2">
    <source>
        <dbReference type="EMBL" id="ABK74678.1"/>
    </source>
</evidence>
<proteinExistence type="predicted"/>
<sequence>MAAPRGRSPGQAARRSRSPACRPCIDHMFEWVGAGHCPSIVILTWCARGRQMSMLCATAAGSLHGGSTVAGISVPVSTVITTHCARPRASSQPRPSKAASASRSIASSRRAAWMPGWGRCSAQRTITSRAAVLVSVG</sequence>
<feature type="region of interest" description="Disordered" evidence="1">
    <location>
        <begin position="84"/>
        <end position="107"/>
    </location>
</feature>
<dbReference type="EMBL" id="CP000480">
    <property type="protein sequence ID" value="ABK74678.1"/>
    <property type="molecule type" value="Genomic_DNA"/>
</dbReference>
<organism evidence="2 3">
    <name type="scientific">Mycolicibacterium smegmatis (strain ATCC 700084 / mc(2)155)</name>
    <name type="common">Mycobacterium smegmatis</name>
    <dbReference type="NCBI Taxonomy" id="246196"/>
    <lineage>
        <taxon>Bacteria</taxon>
        <taxon>Bacillati</taxon>
        <taxon>Actinomycetota</taxon>
        <taxon>Actinomycetes</taxon>
        <taxon>Mycobacteriales</taxon>
        <taxon>Mycobacteriaceae</taxon>
        <taxon>Mycolicibacterium</taxon>
    </lineage>
</organism>
<reference evidence="2 3" key="1">
    <citation type="submission" date="2006-10" db="EMBL/GenBank/DDBJ databases">
        <authorList>
            <person name="Fleischmann R.D."/>
            <person name="Dodson R.J."/>
            <person name="Haft D.H."/>
            <person name="Merkel J.S."/>
            <person name="Nelson W.C."/>
            <person name="Fraser C.M."/>
        </authorList>
    </citation>
    <scope>NUCLEOTIDE SEQUENCE [LARGE SCALE GENOMIC DNA]</scope>
    <source>
        <strain evidence="3">ATCC 700084 / mc(2)155</strain>
    </source>
</reference>
<keyword evidence="3" id="KW-1185">Reference proteome</keyword>
<name>A0QW45_MYCS2</name>
<accession>A0QW45</accession>
<dbReference type="KEGG" id="msm:MSMEG_2802"/>
<dbReference type="STRING" id="246196.MSMEG_2802"/>
<dbReference type="Proteomes" id="UP000000757">
    <property type="component" value="Chromosome"/>
</dbReference>
<evidence type="ECO:0000256" key="1">
    <source>
        <dbReference type="SAM" id="MobiDB-lite"/>
    </source>
</evidence>
<feature type="compositionally biased region" description="Low complexity" evidence="1">
    <location>
        <begin position="87"/>
        <end position="107"/>
    </location>
</feature>
<gene>
    <name evidence="2" type="ordered locus">MSMEG_2802</name>
</gene>